<feature type="domain" description="Knr4/Smi1-like" evidence="1">
    <location>
        <begin position="10"/>
        <end position="125"/>
    </location>
</feature>
<reference evidence="2 3" key="1">
    <citation type="submission" date="2020-11" db="EMBL/GenBank/DDBJ databases">
        <title>The genome sequence of Novosphingobium sp. 1Y9A.</title>
        <authorList>
            <person name="Liu Y."/>
        </authorList>
    </citation>
    <scope>NUCLEOTIDE SEQUENCE [LARGE SCALE GENOMIC DNA]</scope>
    <source>
        <strain evidence="2 3">1Y9A</strain>
    </source>
</reference>
<accession>A0ABS0HKT3</accession>
<protein>
    <submittedName>
        <fullName evidence="2">SMI1/KNR4 family protein</fullName>
    </submittedName>
</protein>
<dbReference type="RefSeq" id="WP_196277115.1">
    <property type="nucleotide sequence ID" value="NZ_JADQDC010000016.1"/>
</dbReference>
<name>A0ABS0HKT3_9SPHN</name>
<dbReference type="SUPFAM" id="SSF160631">
    <property type="entry name" value="SMI1/KNR4-like"/>
    <property type="match status" value="1"/>
</dbReference>
<comment type="caution">
    <text evidence="2">The sequence shown here is derived from an EMBL/GenBank/DDBJ whole genome shotgun (WGS) entry which is preliminary data.</text>
</comment>
<dbReference type="Proteomes" id="UP000600799">
    <property type="component" value="Unassembled WGS sequence"/>
</dbReference>
<keyword evidence="3" id="KW-1185">Reference proteome</keyword>
<sequence>MTAYISKMPSPSAETISELESWLGQKLPAAYIDFVRDHDGAEPQENVLVTSYNEVAVSRFIPVKEAPELGEQIDGFPSGVIPFAEDNCGNYFYVEPRSGSVCFWDHEIEGQDEVVASDVPGFVAKLTPCDMTKVKLAPSQVKRVWVNPSFKPEF</sequence>
<dbReference type="Pfam" id="PF09346">
    <property type="entry name" value="SMI1_KNR4"/>
    <property type="match status" value="1"/>
</dbReference>
<dbReference type="EMBL" id="JADQDC010000016">
    <property type="protein sequence ID" value="MBF9152851.1"/>
    <property type="molecule type" value="Genomic_DNA"/>
</dbReference>
<evidence type="ECO:0000313" key="3">
    <source>
        <dbReference type="Proteomes" id="UP000600799"/>
    </source>
</evidence>
<dbReference type="InterPro" id="IPR037883">
    <property type="entry name" value="Knr4/Smi1-like_sf"/>
</dbReference>
<evidence type="ECO:0000259" key="1">
    <source>
        <dbReference type="SMART" id="SM00860"/>
    </source>
</evidence>
<proteinExistence type="predicted"/>
<evidence type="ECO:0000313" key="2">
    <source>
        <dbReference type="EMBL" id="MBF9152851.1"/>
    </source>
</evidence>
<gene>
    <name evidence="2" type="ORF">I2488_17750</name>
</gene>
<organism evidence="2 3">
    <name type="scientific">Novosphingobium jiangmenense</name>
    <dbReference type="NCBI Taxonomy" id="2791981"/>
    <lineage>
        <taxon>Bacteria</taxon>
        <taxon>Pseudomonadati</taxon>
        <taxon>Pseudomonadota</taxon>
        <taxon>Alphaproteobacteria</taxon>
        <taxon>Sphingomonadales</taxon>
        <taxon>Sphingomonadaceae</taxon>
        <taxon>Novosphingobium</taxon>
    </lineage>
</organism>
<dbReference type="SMART" id="SM00860">
    <property type="entry name" value="SMI1_KNR4"/>
    <property type="match status" value="1"/>
</dbReference>
<dbReference type="InterPro" id="IPR018958">
    <property type="entry name" value="Knr4/Smi1-like_dom"/>
</dbReference>
<dbReference type="Gene3D" id="3.40.1580.10">
    <property type="entry name" value="SMI1/KNR4-like"/>
    <property type="match status" value="1"/>
</dbReference>